<comment type="caution">
    <text evidence="2">The sequence shown here is derived from an EMBL/GenBank/DDBJ whole genome shotgun (WGS) entry which is preliminary data.</text>
</comment>
<accession>A0A2P5G0Z4</accession>
<dbReference type="AlphaFoldDB" id="A0A2P5G0Z4"/>
<feature type="region of interest" description="Disordered" evidence="1">
    <location>
        <begin position="45"/>
        <end position="76"/>
    </location>
</feature>
<reference evidence="3" key="1">
    <citation type="submission" date="2016-06" db="EMBL/GenBank/DDBJ databases">
        <title>Parallel loss of symbiosis genes in relatives of nitrogen-fixing non-legume Parasponia.</title>
        <authorList>
            <person name="Van Velzen R."/>
            <person name="Holmer R."/>
            <person name="Bu F."/>
            <person name="Rutten L."/>
            <person name="Van Zeijl A."/>
            <person name="Liu W."/>
            <person name="Santuari L."/>
            <person name="Cao Q."/>
            <person name="Sharma T."/>
            <person name="Shen D."/>
            <person name="Roswanjaya Y."/>
            <person name="Wardhani T."/>
            <person name="Kalhor M.S."/>
            <person name="Jansen J."/>
            <person name="Van den Hoogen J."/>
            <person name="Gungor B."/>
            <person name="Hartog M."/>
            <person name="Hontelez J."/>
            <person name="Verver J."/>
            <person name="Yang W.-C."/>
            <person name="Schijlen E."/>
            <person name="Repin R."/>
            <person name="Schilthuizen M."/>
            <person name="Schranz E."/>
            <person name="Heidstra R."/>
            <person name="Miyata K."/>
            <person name="Fedorova E."/>
            <person name="Kohlen W."/>
            <person name="Bisseling T."/>
            <person name="Smit S."/>
            <person name="Geurts R."/>
        </authorList>
    </citation>
    <scope>NUCLEOTIDE SEQUENCE [LARGE SCALE GENOMIC DNA]</scope>
    <source>
        <strain evidence="3">cv. RG33-2</strain>
    </source>
</reference>
<name>A0A2P5G0Z4_TREOI</name>
<dbReference type="Proteomes" id="UP000237000">
    <property type="component" value="Unassembled WGS sequence"/>
</dbReference>
<evidence type="ECO:0000256" key="1">
    <source>
        <dbReference type="SAM" id="MobiDB-lite"/>
    </source>
</evidence>
<dbReference type="OrthoDB" id="745459at2759"/>
<dbReference type="PANTHER" id="PTHR33696">
    <property type="entry name" value="T22J18.15-RELATED"/>
    <property type="match status" value="1"/>
</dbReference>
<keyword evidence="3" id="KW-1185">Reference proteome</keyword>
<dbReference type="EMBL" id="JXTC01000001">
    <property type="protein sequence ID" value="POO03728.1"/>
    <property type="molecule type" value="Genomic_DNA"/>
</dbReference>
<organism evidence="2 3">
    <name type="scientific">Trema orientale</name>
    <name type="common">Charcoal tree</name>
    <name type="synonym">Celtis orientalis</name>
    <dbReference type="NCBI Taxonomy" id="63057"/>
    <lineage>
        <taxon>Eukaryota</taxon>
        <taxon>Viridiplantae</taxon>
        <taxon>Streptophyta</taxon>
        <taxon>Embryophyta</taxon>
        <taxon>Tracheophyta</taxon>
        <taxon>Spermatophyta</taxon>
        <taxon>Magnoliopsida</taxon>
        <taxon>eudicotyledons</taxon>
        <taxon>Gunneridae</taxon>
        <taxon>Pentapetalae</taxon>
        <taxon>rosids</taxon>
        <taxon>fabids</taxon>
        <taxon>Rosales</taxon>
        <taxon>Cannabaceae</taxon>
        <taxon>Trema</taxon>
    </lineage>
</organism>
<protein>
    <submittedName>
        <fullName evidence="2">Uncharacterized protein</fullName>
    </submittedName>
</protein>
<evidence type="ECO:0000313" key="2">
    <source>
        <dbReference type="EMBL" id="POO03728.1"/>
    </source>
</evidence>
<sequence>MQPGISKAAVNETKCLMEEDFVLKLLPPPPSAPLGTVAAARKSLDGYQFPPPPGSSFHHQPLSRSSSAKGGLGRKKEKDPFLAAFRECTKSARKGSKTKTTSLSHRLFDLRFGIMRSLFGVVPCKSPGSCAVRDDNLVRVSQLPYDVYDKERS</sequence>
<dbReference type="InParanoid" id="A0A2P5G0Z4"/>
<dbReference type="PANTHER" id="PTHR33696:SF3">
    <property type="entry name" value="FLZ-TYPE DOMAIN-CONTAINING PROTEIN"/>
    <property type="match status" value="1"/>
</dbReference>
<evidence type="ECO:0000313" key="3">
    <source>
        <dbReference type="Proteomes" id="UP000237000"/>
    </source>
</evidence>
<proteinExistence type="predicted"/>
<gene>
    <name evidence="2" type="ORF">TorRG33x02_000320</name>
</gene>